<accession>A0A6J4K6Y4</accession>
<dbReference type="AlphaFoldDB" id="A0A6J4K6Y4"/>
<gene>
    <name evidence="1" type="ORF">AVDCRST_MAG11-577</name>
</gene>
<evidence type="ECO:0000313" key="1">
    <source>
        <dbReference type="EMBL" id="CAA9297287.1"/>
    </source>
</evidence>
<dbReference type="EMBL" id="CADCTU010000123">
    <property type="protein sequence ID" value="CAA9297287.1"/>
    <property type="molecule type" value="Genomic_DNA"/>
</dbReference>
<organism evidence="1">
    <name type="scientific">uncultured Gemmatimonadaceae bacterium</name>
    <dbReference type="NCBI Taxonomy" id="246130"/>
    <lineage>
        <taxon>Bacteria</taxon>
        <taxon>Pseudomonadati</taxon>
        <taxon>Gemmatimonadota</taxon>
        <taxon>Gemmatimonadia</taxon>
        <taxon>Gemmatimonadales</taxon>
        <taxon>Gemmatimonadaceae</taxon>
        <taxon>environmental samples</taxon>
    </lineage>
</organism>
<name>A0A6J4K6Y4_9BACT</name>
<proteinExistence type="predicted"/>
<protein>
    <submittedName>
        <fullName evidence="1">Uncharacterized protein</fullName>
    </submittedName>
</protein>
<reference evidence="1" key="1">
    <citation type="submission" date="2020-02" db="EMBL/GenBank/DDBJ databases">
        <authorList>
            <person name="Meier V. D."/>
        </authorList>
    </citation>
    <scope>NUCLEOTIDE SEQUENCE</scope>
    <source>
        <strain evidence="1">AVDCRST_MAG11</strain>
    </source>
</reference>
<sequence length="104" mass="11313">VARSFREHGGDPDVGQRLPALMREAGLAVRSVRPIVRVARPGSALWEWPATFFANYLPALVQAGTLTEDERLAFVRAWDERSRSPDAFLLTPPMVEVVGVAGGG</sequence>
<feature type="non-terminal residue" evidence="1">
    <location>
        <position position="1"/>
    </location>
</feature>